<dbReference type="Pfam" id="PF12706">
    <property type="entry name" value="Lactamase_B_2"/>
    <property type="match status" value="1"/>
</dbReference>
<feature type="chain" id="PRO_5046120739" evidence="2">
    <location>
        <begin position="21"/>
        <end position="326"/>
    </location>
</feature>
<evidence type="ECO:0000259" key="3">
    <source>
        <dbReference type="SMART" id="SM00849"/>
    </source>
</evidence>
<gene>
    <name evidence="4" type="ORF">ABC974_00615</name>
</gene>
<feature type="signal peptide" evidence="2">
    <location>
        <begin position="1"/>
        <end position="20"/>
    </location>
</feature>
<evidence type="ECO:0000313" key="4">
    <source>
        <dbReference type="EMBL" id="MEN2788117.1"/>
    </source>
</evidence>
<proteinExistence type="predicted"/>
<accession>A0ABU9XX46</accession>
<dbReference type="CDD" id="cd07719">
    <property type="entry name" value="arylsulfatase_AtsA-like_MBL-fold"/>
    <property type="match status" value="1"/>
</dbReference>
<dbReference type="InterPro" id="IPR001279">
    <property type="entry name" value="Metallo-B-lactamas"/>
</dbReference>
<dbReference type="InterPro" id="IPR044094">
    <property type="entry name" value="AtsA-like_MBL-fold"/>
</dbReference>
<evidence type="ECO:0000313" key="5">
    <source>
        <dbReference type="Proteomes" id="UP001419910"/>
    </source>
</evidence>
<dbReference type="SUPFAM" id="SSF56281">
    <property type="entry name" value="Metallo-hydrolase/oxidoreductase"/>
    <property type="match status" value="1"/>
</dbReference>
<evidence type="ECO:0000256" key="1">
    <source>
        <dbReference type="ARBA" id="ARBA00022801"/>
    </source>
</evidence>
<dbReference type="Proteomes" id="UP001419910">
    <property type="component" value="Unassembled WGS sequence"/>
</dbReference>
<reference evidence="4 5" key="1">
    <citation type="submission" date="2024-05" db="EMBL/GenBank/DDBJ databases">
        <authorList>
            <person name="Liu Q."/>
            <person name="Xin Y.-H."/>
        </authorList>
    </citation>
    <scope>NUCLEOTIDE SEQUENCE [LARGE SCALE GENOMIC DNA]</scope>
    <source>
        <strain evidence="4 5">CGMCC 1.10181</strain>
    </source>
</reference>
<sequence length="326" mass="33765">MIRALPLAIALILAAGPAGAQPAPAAGGALVSHWITLGTRGGPIAEPERSQPANALLAGNTTYLIDVGDGTVEQLAKAGVPLASVKVIFLSHLHFDHTAGLFGVLGLRWQTNVDSPLTIYGPPGTRTLVDSLVAAMEPTTRSGYGMPGAQARPAGAGIAVVEIRDGARLDLGAIKVSAVKNTHYSFPAGSAEDLAFQSLALRFDMPDRSIVYTGDTGPSPAVEKLAQGADLLVSEMIDVDRTMADVRLTSPNADPRATAAVEAHLRAHHLAPEDVGKLAGAAHVKAVVVTHFVAPRADAGTLLGFLARIRDHFSGPATIARDLESF</sequence>
<feature type="domain" description="Metallo-beta-lactamase" evidence="3">
    <location>
        <begin position="52"/>
        <end position="264"/>
    </location>
</feature>
<keyword evidence="2" id="KW-0732">Signal</keyword>
<organism evidence="4 5">
    <name type="scientific">Sphingomonas oligophenolica</name>
    <dbReference type="NCBI Taxonomy" id="301154"/>
    <lineage>
        <taxon>Bacteria</taxon>
        <taxon>Pseudomonadati</taxon>
        <taxon>Pseudomonadota</taxon>
        <taxon>Alphaproteobacteria</taxon>
        <taxon>Sphingomonadales</taxon>
        <taxon>Sphingomonadaceae</taxon>
        <taxon>Sphingomonas</taxon>
    </lineage>
</organism>
<dbReference type="InterPro" id="IPR036866">
    <property type="entry name" value="RibonucZ/Hydroxyglut_hydro"/>
</dbReference>
<dbReference type="EMBL" id="JBDIME010000001">
    <property type="protein sequence ID" value="MEN2788117.1"/>
    <property type="molecule type" value="Genomic_DNA"/>
</dbReference>
<keyword evidence="5" id="KW-1185">Reference proteome</keyword>
<evidence type="ECO:0000256" key="2">
    <source>
        <dbReference type="SAM" id="SignalP"/>
    </source>
</evidence>
<dbReference type="SMART" id="SM00849">
    <property type="entry name" value="Lactamase_B"/>
    <property type="match status" value="1"/>
</dbReference>
<dbReference type="PANTHER" id="PTHR46018">
    <property type="entry name" value="ZINC PHOSPHODIESTERASE ELAC PROTEIN 1"/>
    <property type="match status" value="1"/>
</dbReference>
<keyword evidence="1" id="KW-0378">Hydrolase</keyword>
<protein>
    <submittedName>
        <fullName evidence="4">MBL fold metallo-hydrolase</fullName>
    </submittedName>
</protein>
<dbReference type="Gene3D" id="3.60.15.10">
    <property type="entry name" value="Ribonuclease Z/Hydroxyacylglutathione hydrolase-like"/>
    <property type="match status" value="1"/>
</dbReference>
<name>A0ABU9XX46_9SPHN</name>
<dbReference type="RefSeq" id="WP_343887688.1">
    <property type="nucleotide sequence ID" value="NZ_BAAAEH010000005.1"/>
</dbReference>
<comment type="caution">
    <text evidence="4">The sequence shown here is derived from an EMBL/GenBank/DDBJ whole genome shotgun (WGS) entry which is preliminary data.</text>
</comment>
<dbReference type="PANTHER" id="PTHR46018:SF2">
    <property type="entry name" value="ZINC PHOSPHODIESTERASE ELAC PROTEIN 1"/>
    <property type="match status" value="1"/>
</dbReference>